<sequence length="291" mass="30916">MLVDCFQAVSRHPDGSTAPALPETRFVELNAAMLGLEHGRLSFMEAGEGPETVVLLHGIGANSAGWRFTLPALARRARVIAWNAPGYWLSADFAAEAPVATDYARVLVAMLDGLGVARAHLVGSSFGSLVAMVVAAEHPGRVERLALLGTSRGQRWKPQAERDRMLAMRQASMAAGGMALARERWQNLVAPGTSEAVAEWVRQTLAATHAKGLMRAARASDTADTMDFAPRIASPSLILVGSEDRVNPPEVSHTLAKVIPGAAMVVQEGVGHLPELEAPAATLAALERHLF</sequence>
<keyword evidence="2" id="KW-0378">Hydrolase</keyword>
<evidence type="ECO:0000313" key="3">
    <source>
        <dbReference type="Proteomes" id="UP000322110"/>
    </source>
</evidence>
<reference evidence="2 3" key="1">
    <citation type="journal article" date="2015" name="Int. J. Syst. Evol. Microbiol.">
        <title>Roseomonas oryzae sp. nov., isolated from paddy rhizosphere soil.</title>
        <authorList>
            <person name="Ramaprasad E.V."/>
            <person name="Sasikala Ch."/>
            <person name="Ramana Ch.V."/>
        </authorList>
    </citation>
    <scope>NUCLEOTIDE SEQUENCE [LARGE SCALE GENOMIC DNA]</scope>
    <source>
        <strain evidence="2 3">KCTC 42542</strain>
    </source>
</reference>
<feature type="domain" description="AB hydrolase-1" evidence="1">
    <location>
        <begin position="52"/>
        <end position="277"/>
    </location>
</feature>
<protein>
    <submittedName>
        <fullName evidence="2">Alpha/beta fold hydrolase</fullName>
    </submittedName>
</protein>
<evidence type="ECO:0000259" key="1">
    <source>
        <dbReference type="Pfam" id="PF00561"/>
    </source>
</evidence>
<dbReference type="AlphaFoldDB" id="A0A5B2TEI2"/>
<dbReference type="PANTHER" id="PTHR43798:SF33">
    <property type="entry name" value="HYDROLASE, PUTATIVE (AFU_ORTHOLOGUE AFUA_2G14860)-RELATED"/>
    <property type="match status" value="1"/>
</dbReference>
<dbReference type="Gene3D" id="3.40.50.1820">
    <property type="entry name" value="alpha/beta hydrolase"/>
    <property type="match status" value="1"/>
</dbReference>
<dbReference type="GO" id="GO:0016020">
    <property type="term" value="C:membrane"/>
    <property type="evidence" value="ECO:0007669"/>
    <property type="project" value="TreeGrafter"/>
</dbReference>
<dbReference type="GO" id="GO:0047372">
    <property type="term" value="F:monoacylglycerol lipase activity"/>
    <property type="evidence" value="ECO:0007669"/>
    <property type="project" value="TreeGrafter"/>
</dbReference>
<keyword evidence="3" id="KW-1185">Reference proteome</keyword>
<dbReference type="PANTHER" id="PTHR43798">
    <property type="entry name" value="MONOACYLGLYCEROL LIPASE"/>
    <property type="match status" value="1"/>
</dbReference>
<dbReference type="Proteomes" id="UP000322110">
    <property type="component" value="Unassembled WGS sequence"/>
</dbReference>
<dbReference type="InterPro" id="IPR050266">
    <property type="entry name" value="AB_hydrolase_sf"/>
</dbReference>
<name>A0A5B2TEI2_9PROT</name>
<dbReference type="EMBL" id="VUKA01000007">
    <property type="protein sequence ID" value="KAA2212445.1"/>
    <property type="molecule type" value="Genomic_DNA"/>
</dbReference>
<comment type="caution">
    <text evidence="2">The sequence shown here is derived from an EMBL/GenBank/DDBJ whole genome shotgun (WGS) entry which is preliminary data.</text>
</comment>
<organism evidence="2 3">
    <name type="scientific">Teichococcus oryzae</name>
    <dbReference type="NCBI Taxonomy" id="1608942"/>
    <lineage>
        <taxon>Bacteria</taxon>
        <taxon>Pseudomonadati</taxon>
        <taxon>Pseudomonadota</taxon>
        <taxon>Alphaproteobacteria</taxon>
        <taxon>Acetobacterales</taxon>
        <taxon>Roseomonadaceae</taxon>
        <taxon>Roseomonas</taxon>
    </lineage>
</organism>
<evidence type="ECO:0000313" key="2">
    <source>
        <dbReference type="EMBL" id="KAA2212445.1"/>
    </source>
</evidence>
<accession>A0A5B2TEI2</accession>
<dbReference type="GO" id="GO:0046464">
    <property type="term" value="P:acylglycerol catabolic process"/>
    <property type="evidence" value="ECO:0007669"/>
    <property type="project" value="TreeGrafter"/>
</dbReference>
<dbReference type="InterPro" id="IPR000073">
    <property type="entry name" value="AB_hydrolase_1"/>
</dbReference>
<dbReference type="Pfam" id="PF00561">
    <property type="entry name" value="Abhydrolase_1"/>
    <property type="match status" value="1"/>
</dbReference>
<proteinExistence type="predicted"/>
<dbReference type="SUPFAM" id="SSF53474">
    <property type="entry name" value="alpha/beta-Hydrolases"/>
    <property type="match status" value="1"/>
</dbReference>
<dbReference type="InterPro" id="IPR029058">
    <property type="entry name" value="AB_hydrolase_fold"/>
</dbReference>
<dbReference type="PRINTS" id="PR00111">
    <property type="entry name" value="ABHYDROLASE"/>
</dbReference>
<gene>
    <name evidence="2" type="ORF">F0Q34_13990</name>
</gene>